<evidence type="ECO:0000313" key="3">
    <source>
        <dbReference type="Proteomes" id="UP000799750"/>
    </source>
</evidence>
<keyword evidence="3" id="KW-1185">Reference proteome</keyword>
<sequence length="283" mass="30077">MVVRLPTKNRVLTNTQLTGAIGNVQILTRLHGSSVSQQGSMSGNVIKQVLIRKDTILVACFMCFCMALEACSRHGRGTHAQTLGLTVASVLISASSVVLERIDQLGNLLFITEPGSTTATGKQVPRAGTLELHNRATWLGQCVAAAGAGTLLYCWYRHPCSVSRRNDLYGTRSVPERHAGVRGGERAGGPPTQRFSYGSCLQAIYKQPPAALEAAPPPALGMQPQKIGRADAQAHNEAGNSSRHGRIEHDGNGEAQHGNCSRREMRQPHRACAVGSAGAKGKG</sequence>
<feature type="region of interest" description="Disordered" evidence="1">
    <location>
        <begin position="232"/>
        <end position="283"/>
    </location>
</feature>
<protein>
    <submittedName>
        <fullName evidence="2">Uncharacterized protein</fullName>
    </submittedName>
</protein>
<organism evidence="2 3">
    <name type="scientific">Lophium mytilinum</name>
    <dbReference type="NCBI Taxonomy" id="390894"/>
    <lineage>
        <taxon>Eukaryota</taxon>
        <taxon>Fungi</taxon>
        <taxon>Dikarya</taxon>
        <taxon>Ascomycota</taxon>
        <taxon>Pezizomycotina</taxon>
        <taxon>Dothideomycetes</taxon>
        <taxon>Pleosporomycetidae</taxon>
        <taxon>Mytilinidiales</taxon>
        <taxon>Mytilinidiaceae</taxon>
        <taxon>Lophium</taxon>
    </lineage>
</organism>
<dbReference type="Proteomes" id="UP000799750">
    <property type="component" value="Unassembled WGS sequence"/>
</dbReference>
<proteinExistence type="predicted"/>
<evidence type="ECO:0000313" key="2">
    <source>
        <dbReference type="EMBL" id="KAF2493609.1"/>
    </source>
</evidence>
<reference evidence="2" key="1">
    <citation type="journal article" date="2020" name="Stud. Mycol.">
        <title>101 Dothideomycetes genomes: a test case for predicting lifestyles and emergence of pathogens.</title>
        <authorList>
            <person name="Haridas S."/>
            <person name="Albert R."/>
            <person name="Binder M."/>
            <person name="Bloem J."/>
            <person name="Labutti K."/>
            <person name="Salamov A."/>
            <person name="Andreopoulos B."/>
            <person name="Baker S."/>
            <person name="Barry K."/>
            <person name="Bills G."/>
            <person name="Bluhm B."/>
            <person name="Cannon C."/>
            <person name="Castanera R."/>
            <person name="Culley D."/>
            <person name="Daum C."/>
            <person name="Ezra D."/>
            <person name="Gonzalez J."/>
            <person name="Henrissat B."/>
            <person name="Kuo A."/>
            <person name="Liang C."/>
            <person name="Lipzen A."/>
            <person name="Lutzoni F."/>
            <person name="Magnuson J."/>
            <person name="Mondo S."/>
            <person name="Nolan M."/>
            <person name="Ohm R."/>
            <person name="Pangilinan J."/>
            <person name="Park H.-J."/>
            <person name="Ramirez L."/>
            <person name="Alfaro M."/>
            <person name="Sun H."/>
            <person name="Tritt A."/>
            <person name="Yoshinaga Y."/>
            <person name="Zwiers L.-H."/>
            <person name="Turgeon B."/>
            <person name="Goodwin S."/>
            <person name="Spatafora J."/>
            <person name="Crous P."/>
            <person name="Grigoriev I."/>
        </authorList>
    </citation>
    <scope>NUCLEOTIDE SEQUENCE</scope>
    <source>
        <strain evidence="2">CBS 269.34</strain>
    </source>
</reference>
<dbReference type="EMBL" id="MU004192">
    <property type="protein sequence ID" value="KAF2493609.1"/>
    <property type="molecule type" value="Genomic_DNA"/>
</dbReference>
<accession>A0A6A6QNB2</accession>
<evidence type="ECO:0000256" key="1">
    <source>
        <dbReference type="SAM" id="MobiDB-lite"/>
    </source>
</evidence>
<name>A0A6A6QNB2_9PEZI</name>
<gene>
    <name evidence="2" type="ORF">BU16DRAFT_592030</name>
</gene>
<dbReference type="AlphaFoldDB" id="A0A6A6QNB2"/>